<proteinExistence type="predicted"/>
<gene>
    <name evidence="8" type="primary">uraD</name>
    <name evidence="8" type="ORF">CP500_008220</name>
</gene>
<dbReference type="SUPFAM" id="SSF158694">
    <property type="entry name" value="UraD-Like"/>
    <property type="match status" value="1"/>
</dbReference>
<dbReference type="Proteomes" id="UP000226442">
    <property type="component" value="Unassembled WGS sequence"/>
</dbReference>
<dbReference type="GO" id="GO:0000255">
    <property type="term" value="P:allantoin metabolic process"/>
    <property type="evidence" value="ECO:0007669"/>
    <property type="project" value="InterPro"/>
</dbReference>
<keyword evidence="6" id="KW-0456">Lyase</keyword>
<reference evidence="8" key="1">
    <citation type="submission" date="2017-10" db="EMBL/GenBank/DDBJ databases">
        <title>Draft genome sequence of the planktic cyanobacteria Tychonema bourrellyi isolated from alpine lentic freshwater.</title>
        <authorList>
            <person name="Tett A."/>
            <person name="Armanini F."/>
            <person name="Asnicar F."/>
            <person name="Boscaini A."/>
            <person name="Pasolli E."/>
            <person name="Zolfo M."/>
            <person name="Donati C."/>
            <person name="Salmaso N."/>
            <person name="Segata N."/>
        </authorList>
    </citation>
    <scope>NUCLEOTIDE SEQUENCE</scope>
    <source>
        <strain evidence="8">FEM_GT703</strain>
    </source>
</reference>
<protein>
    <recommendedName>
        <fullName evidence="3">2-oxo-4-hydroxy-4-carboxy-5-ureidoimidazoline decarboxylase</fullName>
        <ecNumber evidence="3">4.1.1.97</ecNumber>
    </recommendedName>
</protein>
<dbReference type="OrthoDB" id="9800909at2"/>
<keyword evidence="9" id="KW-1185">Reference proteome</keyword>
<evidence type="ECO:0000256" key="4">
    <source>
        <dbReference type="ARBA" id="ARBA00022631"/>
    </source>
</evidence>
<dbReference type="AlphaFoldDB" id="A0A2G4F396"/>
<dbReference type="GO" id="GO:0019628">
    <property type="term" value="P:urate catabolic process"/>
    <property type="evidence" value="ECO:0007669"/>
    <property type="project" value="UniProtKB-UniPathway"/>
</dbReference>
<dbReference type="InterPro" id="IPR017580">
    <property type="entry name" value="OHCU_decarboxylase-1"/>
</dbReference>
<evidence type="ECO:0000259" key="7">
    <source>
        <dbReference type="Pfam" id="PF09349"/>
    </source>
</evidence>
<feature type="domain" description="Oxo-4-hydroxy-4-carboxy-5-ureidoimidazoline decarboxylase" evidence="7">
    <location>
        <begin position="9"/>
        <end position="161"/>
    </location>
</feature>
<dbReference type="GO" id="GO:0051997">
    <property type="term" value="F:2-oxo-4-hydroxy-4-carboxy-5-ureidoimidazoline decarboxylase activity"/>
    <property type="evidence" value="ECO:0007669"/>
    <property type="project" value="UniProtKB-EC"/>
</dbReference>
<evidence type="ECO:0000313" key="8">
    <source>
        <dbReference type="EMBL" id="PHX55947.1"/>
    </source>
</evidence>
<comment type="pathway">
    <text evidence="2">Purine metabolism; urate degradation; (S)-allantoin from urate: step 3/3.</text>
</comment>
<organism evidence="8 9">
    <name type="scientific">Tychonema bourrellyi FEM_GT703</name>
    <dbReference type="NCBI Taxonomy" id="2040638"/>
    <lineage>
        <taxon>Bacteria</taxon>
        <taxon>Bacillati</taxon>
        <taxon>Cyanobacteriota</taxon>
        <taxon>Cyanophyceae</taxon>
        <taxon>Oscillatoriophycideae</taxon>
        <taxon>Oscillatoriales</taxon>
        <taxon>Microcoleaceae</taxon>
        <taxon>Tychonema</taxon>
    </lineage>
</organism>
<dbReference type="EC" id="4.1.1.97" evidence="3"/>
<comment type="catalytic activity">
    <reaction evidence="1">
        <text>5-hydroxy-2-oxo-4-ureido-2,5-dihydro-1H-imidazole-5-carboxylate + H(+) = (S)-allantoin + CO2</text>
        <dbReference type="Rhea" id="RHEA:26301"/>
        <dbReference type="ChEBI" id="CHEBI:15378"/>
        <dbReference type="ChEBI" id="CHEBI:15678"/>
        <dbReference type="ChEBI" id="CHEBI:16526"/>
        <dbReference type="ChEBI" id="CHEBI:58639"/>
        <dbReference type="EC" id="4.1.1.97"/>
    </reaction>
</comment>
<dbReference type="InterPro" id="IPR036778">
    <property type="entry name" value="OHCU_decarboxylase_sf"/>
</dbReference>
<dbReference type="Gene3D" id="1.10.3330.10">
    <property type="entry name" value="Oxo-4-hydroxy-4-carboxy-5-ureidoimidazoline decarboxylase"/>
    <property type="match status" value="1"/>
</dbReference>
<evidence type="ECO:0000313" key="9">
    <source>
        <dbReference type="Proteomes" id="UP000226442"/>
    </source>
</evidence>
<dbReference type="Pfam" id="PF09349">
    <property type="entry name" value="OHCU_decarbox"/>
    <property type="match status" value="1"/>
</dbReference>
<evidence type="ECO:0000256" key="6">
    <source>
        <dbReference type="ARBA" id="ARBA00023239"/>
    </source>
</evidence>
<dbReference type="UniPathway" id="UPA00394">
    <property type="reaction ID" value="UER00652"/>
</dbReference>
<name>A0A2G4F396_9CYAN</name>
<evidence type="ECO:0000256" key="3">
    <source>
        <dbReference type="ARBA" id="ARBA00012257"/>
    </source>
</evidence>
<accession>A0A2G4F396</accession>
<dbReference type="PANTHER" id="PTHR43466:SF1">
    <property type="entry name" value="2-OXO-4-HYDROXY-4-CARBOXY-5-UREIDOIMIDAZOLINE DECARBOXYLASE-RELATED"/>
    <property type="match status" value="1"/>
</dbReference>
<keyword evidence="4" id="KW-0659">Purine metabolism</keyword>
<dbReference type="GO" id="GO:0006144">
    <property type="term" value="P:purine nucleobase metabolic process"/>
    <property type="evidence" value="ECO:0007669"/>
    <property type="project" value="UniProtKB-KW"/>
</dbReference>
<dbReference type="RefSeq" id="WP_096831906.1">
    <property type="nucleotide sequence ID" value="NZ_NXIB02000036.1"/>
</dbReference>
<dbReference type="NCBIfam" id="TIGR03164">
    <property type="entry name" value="UHCUDC"/>
    <property type="match status" value="1"/>
</dbReference>
<evidence type="ECO:0000256" key="2">
    <source>
        <dbReference type="ARBA" id="ARBA00004754"/>
    </source>
</evidence>
<comment type="caution">
    <text evidence="8">The sequence shown here is derived from an EMBL/GenBank/DDBJ whole genome shotgun (WGS) entry which is preliminary data.</text>
</comment>
<sequence length="166" mass="18728">MPYSLVELNQLSQEEFTQALGAIFEHTPDIARRTWDDRPFASTADLHAKMVTVVSAMTEAEKLALIQAHPDLGSKAKMAAASVSEQAGAGLDKLSVEEFDRFQYLNRSYREKFDFPFIVAVKNHTKTSILAAFKQRLDNSWETEMQQAVAEICEIARFRLESAIQN</sequence>
<dbReference type="EMBL" id="NXIB02000036">
    <property type="protein sequence ID" value="PHX55947.1"/>
    <property type="molecule type" value="Genomic_DNA"/>
</dbReference>
<dbReference type="PANTHER" id="PTHR43466">
    <property type="entry name" value="2-OXO-4-HYDROXY-4-CARBOXY-5-UREIDOIMIDAZOLINE DECARBOXYLASE-RELATED"/>
    <property type="match status" value="1"/>
</dbReference>
<dbReference type="InterPro" id="IPR018020">
    <property type="entry name" value="OHCU_decarboxylase"/>
</dbReference>
<evidence type="ECO:0000256" key="5">
    <source>
        <dbReference type="ARBA" id="ARBA00022793"/>
    </source>
</evidence>
<keyword evidence="5" id="KW-0210">Decarboxylase</keyword>
<evidence type="ECO:0000256" key="1">
    <source>
        <dbReference type="ARBA" id="ARBA00001163"/>
    </source>
</evidence>